<proteinExistence type="predicted"/>
<feature type="transmembrane region" description="Helical" evidence="1">
    <location>
        <begin position="46"/>
        <end position="69"/>
    </location>
</feature>
<accession>E4Y0B8</accession>
<keyword evidence="3" id="KW-1185">Reference proteome</keyword>
<evidence type="ECO:0000313" key="2">
    <source>
        <dbReference type="EMBL" id="CBY15326.1"/>
    </source>
</evidence>
<dbReference type="InParanoid" id="E4Y0B8"/>
<dbReference type="AlphaFoldDB" id="E4Y0B8"/>
<protein>
    <submittedName>
        <fullName evidence="2">Uncharacterized protein</fullName>
    </submittedName>
</protein>
<organism evidence="2">
    <name type="scientific">Oikopleura dioica</name>
    <name type="common">Tunicate</name>
    <dbReference type="NCBI Taxonomy" id="34765"/>
    <lineage>
        <taxon>Eukaryota</taxon>
        <taxon>Metazoa</taxon>
        <taxon>Chordata</taxon>
        <taxon>Tunicata</taxon>
        <taxon>Appendicularia</taxon>
        <taxon>Copelata</taxon>
        <taxon>Oikopleuridae</taxon>
        <taxon>Oikopleura</taxon>
    </lineage>
</organism>
<sequence length="99" mass="11272">MKRRSTYEEIIVKEKRAEHLRDLFKRTKMGLFAPPKKYSKHPDGGAQAWVVVGGVFIAYGLAFGLLRVFSLLLNPIRAYYGVSSTGLFKKIKKNIILTK</sequence>
<feature type="non-terminal residue" evidence="2">
    <location>
        <position position="99"/>
    </location>
</feature>
<name>E4Y0B8_OIKDI</name>
<evidence type="ECO:0000256" key="1">
    <source>
        <dbReference type="SAM" id="Phobius"/>
    </source>
</evidence>
<dbReference type="EMBL" id="FN653480">
    <property type="protein sequence ID" value="CBY15326.1"/>
    <property type="molecule type" value="Genomic_DNA"/>
</dbReference>
<dbReference type="Proteomes" id="UP000001307">
    <property type="component" value="Unassembled WGS sequence"/>
</dbReference>
<keyword evidence="1" id="KW-0812">Transmembrane</keyword>
<reference evidence="2" key="1">
    <citation type="journal article" date="2010" name="Science">
        <title>Plasticity of animal genome architecture unmasked by rapid evolution of a pelagic tunicate.</title>
        <authorList>
            <person name="Denoeud F."/>
            <person name="Henriet S."/>
            <person name="Mungpakdee S."/>
            <person name="Aury J.M."/>
            <person name="Da Silva C."/>
            <person name="Brinkmann H."/>
            <person name="Mikhaleva J."/>
            <person name="Olsen L.C."/>
            <person name="Jubin C."/>
            <person name="Canestro C."/>
            <person name="Bouquet J.M."/>
            <person name="Danks G."/>
            <person name="Poulain J."/>
            <person name="Campsteijn C."/>
            <person name="Adamski M."/>
            <person name="Cross I."/>
            <person name="Yadetie F."/>
            <person name="Muffato M."/>
            <person name="Louis A."/>
            <person name="Butcher S."/>
            <person name="Tsagkogeorga G."/>
            <person name="Konrad A."/>
            <person name="Singh S."/>
            <person name="Jensen M.F."/>
            <person name="Cong E.H."/>
            <person name="Eikeseth-Otteraa H."/>
            <person name="Noel B."/>
            <person name="Anthouard V."/>
            <person name="Porcel B.M."/>
            <person name="Kachouri-Lafond R."/>
            <person name="Nishino A."/>
            <person name="Ugolini M."/>
            <person name="Chourrout P."/>
            <person name="Nishida H."/>
            <person name="Aasland R."/>
            <person name="Huzurbazar S."/>
            <person name="Westhof E."/>
            <person name="Delsuc F."/>
            <person name="Lehrach H."/>
            <person name="Reinhardt R."/>
            <person name="Weissenbach J."/>
            <person name="Roy S.W."/>
            <person name="Artiguenave F."/>
            <person name="Postlethwait J.H."/>
            <person name="Manak J.R."/>
            <person name="Thompson E.M."/>
            <person name="Jaillon O."/>
            <person name="Du Pasquier L."/>
            <person name="Boudinot P."/>
            <person name="Liberles D.A."/>
            <person name="Volff J.N."/>
            <person name="Philippe H."/>
            <person name="Lenhard B."/>
            <person name="Roest Crollius H."/>
            <person name="Wincker P."/>
            <person name="Chourrout D."/>
        </authorList>
    </citation>
    <scope>NUCLEOTIDE SEQUENCE [LARGE SCALE GENOMIC DNA]</scope>
</reference>
<keyword evidence="1" id="KW-0472">Membrane</keyword>
<evidence type="ECO:0000313" key="3">
    <source>
        <dbReference type="Proteomes" id="UP000001307"/>
    </source>
</evidence>
<gene>
    <name evidence="2" type="ORF">GSOID_T00012235001</name>
</gene>
<keyword evidence="1" id="KW-1133">Transmembrane helix</keyword>